<dbReference type="Gene3D" id="3.90.1200.10">
    <property type="match status" value="1"/>
</dbReference>
<dbReference type="SUPFAM" id="SSF56112">
    <property type="entry name" value="Protein kinase-like (PK-like)"/>
    <property type="match status" value="1"/>
</dbReference>
<dbReference type="Pfam" id="PF02958">
    <property type="entry name" value="EcKL"/>
    <property type="match status" value="1"/>
</dbReference>
<evidence type="ECO:0000313" key="2">
    <source>
        <dbReference type="Proteomes" id="UP001152049"/>
    </source>
</evidence>
<name>A0A9W8VEW5_9HYPO</name>
<protein>
    <recommendedName>
        <fullName evidence="3">Aminoglycoside phosphotransferase domain-containing protein</fullName>
    </recommendedName>
</protein>
<dbReference type="EMBL" id="JAOQAZ010000018">
    <property type="protein sequence ID" value="KAJ4256801.1"/>
    <property type="molecule type" value="Genomic_DNA"/>
</dbReference>
<evidence type="ECO:0000313" key="1">
    <source>
        <dbReference type="EMBL" id="KAJ4256801.1"/>
    </source>
</evidence>
<dbReference type="InterPro" id="IPR052961">
    <property type="entry name" value="Oxido-Kinase-like_Enzymes"/>
</dbReference>
<dbReference type="Proteomes" id="UP001152049">
    <property type="component" value="Unassembled WGS sequence"/>
</dbReference>
<accession>A0A9W8VEW5</accession>
<dbReference type="OrthoDB" id="411145at2759"/>
<reference evidence="1" key="1">
    <citation type="submission" date="2022-09" db="EMBL/GenBank/DDBJ databases">
        <title>Fusarium specimens isolated from Avocado Roots.</title>
        <authorList>
            <person name="Stajich J."/>
            <person name="Roper C."/>
            <person name="Heimlech-Rivalta G."/>
        </authorList>
    </citation>
    <scope>NUCLEOTIDE SEQUENCE</scope>
    <source>
        <strain evidence="1">CF00136</strain>
    </source>
</reference>
<proteinExistence type="predicted"/>
<evidence type="ECO:0008006" key="3">
    <source>
        <dbReference type="Google" id="ProtNLM"/>
    </source>
</evidence>
<dbReference type="PANTHER" id="PTHR23020:SF41">
    <property type="entry name" value="AMINOGLYCOSIDE PHOSPHOTRANSFERASE DOMAIN-CONTAINING PROTEIN"/>
    <property type="match status" value="1"/>
</dbReference>
<dbReference type="PANTHER" id="PTHR23020">
    <property type="entry name" value="UNCHARACTERIZED NUCLEAR HORMONE RECEPTOR-RELATED"/>
    <property type="match status" value="1"/>
</dbReference>
<organism evidence="1 2">
    <name type="scientific">Fusarium torreyae</name>
    <dbReference type="NCBI Taxonomy" id="1237075"/>
    <lineage>
        <taxon>Eukaryota</taxon>
        <taxon>Fungi</taxon>
        <taxon>Dikarya</taxon>
        <taxon>Ascomycota</taxon>
        <taxon>Pezizomycotina</taxon>
        <taxon>Sordariomycetes</taxon>
        <taxon>Hypocreomycetidae</taxon>
        <taxon>Hypocreales</taxon>
        <taxon>Nectriaceae</taxon>
        <taxon>Fusarium</taxon>
    </lineage>
</organism>
<keyword evidence="2" id="KW-1185">Reference proteome</keyword>
<gene>
    <name evidence="1" type="ORF">NW762_008897</name>
</gene>
<dbReference type="AlphaFoldDB" id="A0A9W8VEW5"/>
<dbReference type="InterPro" id="IPR011009">
    <property type="entry name" value="Kinase-like_dom_sf"/>
</dbReference>
<dbReference type="InterPro" id="IPR004119">
    <property type="entry name" value="EcKL"/>
</dbReference>
<sequence length="415" mass="47319">MAQTQSSRVAEILLEPLGLEVTSFRELQTLWAGYGHICALTARASDAKTAASVRRLVHSKGANNTFHLVLKVISPPSGPTDEGHLRKILSYDVEQYFYEQIAPQLDDDVAVAHCLASSWKTKEQDGELRGLTATILTDLRVKFPVEGEKRSVLSPRQVQSALEWLAKFHGSSWKSLPANLDDYLLPPLEESKRRESSKSAGNKLWLNGGYTYLATRRKEYNSLAGDTYSEWSEAFCTPFQGSEESTAEVVADFLTPSGRPFETYIHGDVKSENLFTTESEEDVCFFDFQYVGLGLGVCDLAKLFTCSVPLDMLTDCPSLPNEMSMDRGERTLLYLYHEILLSRRPSDKEPLDYEWDTFVRHWECALVDWCRFQASWGFWGNTEWLEARVRHILKDTEWKKWLQQEVSDRTRPSNI</sequence>
<comment type="caution">
    <text evidence="1">The sequence shown here is derived from an EMBL/GenBank/DDBJ whole genome shotgun (WGS) entry which is preliminary data.</text>
</comment>